<proteinExistence type="predicted"/>
<dbReference type="AlphaFoldDB" id="X1B072"/>
<protein>
    <submittedName>
        <fullName evidence="1">Uncharacterized protein</fullName>
    </submittedName>
</protein>
<sequence length="250" mass="28957">HPPVENESGYLLEFTKPPSEDMTLHDLADLINPPLFPGRDENFSLERELGSGTGINHIELSQACEVVGKALDSVRLLDALMHLEYSRNLFWGFMVGSFYECHYRRDRKELTRYQLERTYLENRFRYDSAFVSAFRGIECVLGKPHFKQGEISTLLSRVDGELGSSFCSSKHRSWHEMFSSRRKLWKYEDLIAYYLKLRNAVSAHGNPSPPHIVMEDQVFEIQYLLQAMLADILIPDEEMERTEREDGGNA</sequence>
<feature type="non-terminal residue" evidence="1">
    <location>
        <position position="1"/>
    </location>
</feature>
<dbReference type="EMBL" id="BART01010473">
    <property type="protein sequence ID" value="GAG89029.1"/>
    <property type="molecule type" value="Genomic_DNA"/>
</dbReference>
<comment type="caution">
    <text evidence="1">The sequence shown here is derived from an EMBL/GenBank/DDBJ whole genome shotgun (WGS) entry which is preliminary data.</text>
</comment>
<organism evidence="1">
    <name type="scientific">marine sediment metagenome</name>
    <dbReference type="NCBI Taxonomy" id="412755"/>
    <lineage>
        <taxon>unclassified sequences</taxon>
        <taxon>metagenomes</taxon>
        <taxon>ecological metagenomes</taxon>
    </lineage>
</organism>
<name>X1B072_9ZZZZ</name>
<reference evidence="1" key="1">
    <citation type="journal article" date="2014" name="Front. Microbiol.">
        <title>High frequency of phylogenetically diverse reductive dehalogenase-homologous genes in deep subseafloor sedimentary metagenomes.</title>
        <authorList>
            <person name="Kawai M."/>
            <person name="Futagami T."/>
            <person name="Toyoda A."/>
            <person name="Takaki Y."/>
            <person name="Nishi S."/>
            <person name="Hori S."/>
            <person name="Arai W."/>
            <person name="Tsubouchi T."/>
            <person name="Morono Y."/>
            <person name="Uchiyama I."/>
            <person name="Ito T."/>
            <person name="Fujiyama A."/>
            <person name="Inagaki F."/>
            <person name="Takami H."/>
        </authorList>
    </citation>
    <scope>NUCLEOTIDE SEQUENCE</scope>
    <source>
        <strain evidence="1">Expedition CK06-06</strain>
    </source>
</reference>
<accession>X1B072</accession>
<evidence type="ECO:0000313" key="1">
    <source>
        <dbReference type="EMBL" id="GAG89029.1"/>
    </source>
</evidence>
<gene>
    <name evidence="1" type="ORF">S01H4_22752</name>
</gene>